<evidence type="ECO:0000313" key="2">
    <source>
        <dbReference type="Proteomes" id="UP001186974"/>
    </source>
</evidence>
<sequence>MAIFKRKITVDDKAIGQGTALTLRQSLLPCALVTILFFLWGFAYGLLDVLNSHFQKELSITAAKAS</sequence>
<proteinExistence type="predicted"/>
<evidence type="ECO:0000313" key="1">
    <source>
        <dbReference type="EMBL" id="KAK3078400.1"/>
    </source>
</evidence>
<dbReference type="Proteomes" id="UP001186974">
    <property type="component" value="Unassembled WGS sequence"/>
</dbReference>
<reference evidence="1" key="1">
    <citation type="submission" date="2024-09" db="EMBL/GenBank/DDBJ databases">
        <title>Black Yeasts Isolated from many extreme environments.</title>
        <authorList>
            <person name="Coleine C."/>
            <person name="Stajich J.E."/>
            <person name="Selbmann L."/>
        </authorList>
    </citation>
    <scope>NUCLEOTIDE SEQUENCE</scope>
    <source>
        <strain evidence="1">CCFEE 5737</strain>
    </source>
</reference>
<gene>
    <name evidence="1" type="ORF">LTS18_007604</name>
</gene>
<accession>A0ACC3DP06</accession>
<comment type="caution">
    <text evidence="1">The sequence shown here is derived from an EMBL/GenBank/DDBJ whole genome shotgun (WGS) entry which is preliminary data.</text>
</comment>
<feature type="non-terminal residue" evidence="1">
    <location>
        <position position="66"/>
    </location>
</feature>
<keyword evidence="2" id="KW-1185">Reference proteome</keyword>
<organism evidence="1 2">
    <name type="scientific">Coniosporium uncinatum</name>
    <dbReference type="NCBI Taxonomy" id="93489"/>
    <lineage>
        <taxon>Eukaryota</taxon>
        <taxon>Fungi</taxon>
        <taxon>Dikarya</taxon>
        <taxon>Ascomycota</taxon>
        <taxon>Pezizomycotina</taxon>
        <taxon>Dothideomycetes</taxon>
        <taxon>Dothideomycetes incertae sedis</taxon>
        <taxon>Coniosporium</taxon>
    </lineage>
</organism>
<protein>
    <submittedName>
        <fullName evidence="1">Uncharacterized protein</fullName>
    </submittedName>
</protein>
<dbReference type="EMBL" id="JAWDJW010001927">
    <property type="protein sequence ID" value="KAK3078400.1"/>
    <property type="molecule type" value="Genomic_DNA"/>
</dbReference>
<name>A0ACC3DP06_9PEZI</name>